<dbReference type="Pfam" id="PF14550">
    <property type="entry name" value="Peptidase_S78_2"/>
    <property type="match status" value="1"/>
</dbReference>
<accession>A0ABM7PTI0</accession>
<dbReference type="InterPro" id="IPR027924">
    <property type="entry name" value="XkdF"/>
</dbReference>
<evidence type="ECO:0000313" key="3">
    <source>
        <dbReference type="Proteomes" id="UP001319861"/>
    </source>
</evidence>
<proteinExistence type="predicted"/>
<organism evidence="2 3">
    <name type="scientific">Sinomonas cyclohexanicum</name>
    <name type="common">Corynebacterium cyclohexanicum</name>
    <dbReference type="NCBI Taxonomy" id="322009"/>
    <lineage>
        <taxon>Bacteria</taxon>
        <taxon>Bacillati</taxon>
        <taxon>Actinomycetota</taxon>
        <taxon>Actinomycetes</taxon>
        <taxon>Micrococcales</taxon>
        <taxon>Micrococcaceae</taxon>
        <taxon>Sinomonas</taxon>
    </lineage>
</organism>
<evidence type="ECO:0000313" key="2">
    <source>
        <dbReference type="EMBL" id="BCT75551.1"/>
    </source>
</evidence>
<dbReference type="Proteomes" id="UP001319861">
    <property type="component" value="Chromosome"/>
</dbReference>
<protein>
    <recommendedName>
        <fullName evidence="1">Phage-like element PBSX protein XkdF domain-containing protein</fullName>
    </recommendedName>
</protein>
<evidence type="ECO:0000259" key="1">
    <source>
        <dbReference type="Pfam" id="PF14550"/>
    </source>
</evidence>
<name>A0ABM7PTI0_SINCY</name>
<reference evidence="2 3" key="1">
    <citation type="journal article" date="2021" name="J. Biosci. Bioeng.">
        <title>Identification and characterization of a chc gene cluster responsible for the aromatization pathway of cyclohexanecarboxylate degradation in Sinomonas cyclohexanicum ATCC 51369.</title>
        <authorList>
            <person name="Yamamoto T."/>
            <person name="Hasegawa Y."/>
            <person name="Lau P.C.K."/>
            <person name="Iwaki H."/>
        </authorList>
    </citation>
    <scope>NUCLEOTIDE SEQUENCE [LARGE SCALE GENOMIC DNA]</scope>
    <source>
        <strain evidence="2 3">ATCC 51369</strain>
    </source>
</reference>
<keyword evidence="3" id="KW-1185">Reference proteome</keyword>
<feature type="domain" description="Phage-like element PBSX protein XkdF" evidence="1">
    <location>
        <begin position="4"/>
        <end position="121"/>
    </location>
</feature>
<dbReference type="RefSeq" id="WP_229232282.1">
    <property type="nucleotide sequence ID" value="NZ_AP024525.1"/>
</dbReference>
<dbReference type="EMBL" id="AP024525">
    <property type="protein sequence ID" value="BCT75551.1"/>
    <property type="molecule type" value="Genomic_DNA"/>
</dbReference>
<gene>
    <name evidence="2" type="ORF">SCMU_13930</name>
</gene>
<sequence length="127" mass="13918">MDGDTPQRYVLGVAYQAGPDPRIVTGADGSRDCFTPEELERAAWAFMQGPRDIGLFHEDGTEGHADVVESYIYRGPDWDLGDGVVIRAGDWLIGCILDGPAWALYQSGDITGFSPQGQAKRRQRSTE</sequence>